<comment type="caution">
    <text evidence="1">The sequence shown here is derived from an EMBL/GenBank/DDBJ whole genome shotgun (WGS) entry which is preliminary data.</text>
</comment>
<organism evidence="1 2">
    <name type="scientific">Flavobacterium proteolyticum</name>
    <dbReference type="NCBI Taxonomy" id="2911683"/>
    <lineage>
        <taxon>Bacteria</taxon>
        <taxon>Pseudomonadati</taxon>
        <taxon>Bacteroidota</taxon>
        <taxon>Flavobacteriia</taxon>
        <taxon>Flavobacteriales</taxon>
        <taxon>Flavobacteriaceae</taxon>
        <taxon>Flavobacterium</taxon>
    </lineage>
</organism>
<keyword evidence="2" id="KW-1185">Reference proteome</keyword>
<dbReference type="EMBL" id="JADFTZ010000007">
    <property type="protein sequence ID" value="MBE9577507.1"/>
    <property type="molecule type" value="Genomic_DNA"/>
</dbReference>
<evidence type="ECO:0000313" key="1">
    <source>
        <dbReference type="EMBL" id="MBE9577507.1"/>
    </source>
</evidence>
<evidence type="ECO:0000313" key="2">
    <source>
        <dbReference type="Proteomes" id="UP000656274"/>
    </source>
</evidence>
<dbReference type="Pfam" id="PF21983">
    <property type="entry name" value="NikA-like"/>
    <property type="match status" value="1"/>
</dbReference>
<proteinExistence type="predicted"/>
<accession>A0ABR9WV13</accession>
<dbReference type="RefSeq" id="WP_194097344.1">
    <property type="nucleotide sequence ID" value="NZ_JADFTZ010000007.1"/>
</dbReference>
<reference evidence="1 2" key="1">
    <citation type="submission" date="2020-10" db="EMBL/GenBank/DDBJ databases">
        <title>The genome sequence of Flavobacterium aquaticum 1Y8A.</title>
        <authorList>
            <person name="Liu Y."/>
        </authorList>
    </citation>
    <scope>NUCLEOTIDE SEQUENCE [LARGE SCALE GENOMIC DNA]</scope>
    <source>
        <strain evidence="1 2">1Y8A</strain>
    </source>
</reference>
<dbReference type="InterPro" id="IPR053842">
    <property type="entry name" value="NikA-like"/>
</dbReference>
<protein>
    <submittedName>
        <fullName evidence="1">Plasmid mobilization relaxosome protein MobC</fullName>
    </submittedName>
</protein>
<name>A0ABR9WV13_9FLAO</name>
<sequence length="112" mass="12997">MGRPKKKIEEIKLFQINLRVTMNEQVQLEEAAKSHGLNVVEFIRRRALHKQLPKFSMSGLERDLLIELSRIGNNINQMSKKVNQGNPNLKGLEEELLNLNKKLNEIKNQLLL</sequence>
<gene>
    <name evidence="1" type="primary">mobC</name>
    <name evidence="1" type="ORF">IM755_12385</name>
</gene>
<dbReference type="Proteomes" id="UP000656274">
    <property type="component" value="Unassembled WGS sequence"/>
</dbReference>